<dbReference type="EMBL" id="KI294003">
    <property type="protein sequence ID" value="ESA04786.1"/>
    <property type="molecule type" value="Genomic_DNA"/>
</dbReference>
<protein>
    <submittedName>
        <fullName evidence="1">Uncharacterized protein</fullName>
    </submittedName>
</protein>
<sequence length="49" mass="5813">MLSELIIILMKLKESISYFHVLVFNWDGYGTLRAEVHIKINDRLMSFQV</sequence>
<gene>
    <name evidence="1" type="ORF">GLOINDRAFT_36456</name>
</gene>
<organism evidence="1">
    <name type="scientific">Rhizophagus irregularis (strain DAOM 181602 / DAOM 197198 / MUCL 43194)</name>
    <name type="common">Arbuscular mycorrhizal fungus</name>
    <name type="synonym">Glomus intraradices</name>
    <dbReference type="NCBI Taxonomy" id="747089"/>
    <lineage>
        <taxon>Eukaryota</taxon>
        <taxon>Fungi</taxon>
        <taxon>Fungi incertae sedis</taxon>
        <taxon>Mucoromycota</taxon>
        <taxon>Glomeromycotina</taxon>
        <taxon>Glomeromycetes</taxon>
        <taxon>Glomerales</taxon>
        <taxon>Glomeraceae</taxon>
        <taxon>Rhizophagus</taxon>
    </lineage>
</organism>
<dbReference type="AlphaFoldDB" id="U9TN63"/>
<proteinExistence type="predicted"/>
<reference evidence="1" key="1">
    <citation type="submission" date="2013-07" db="EMBL/GenBank/DDBJ databases">
        <title>The genome of an arbuscular mycorrhizal fungus provides insights into the evolution of the oldest plant symbiosis.</title>
        <authorList>
            <consortium name="DOE Joint Genome Institute"/>
            <person name="Tisserant E."/>
            <person name="Malbreil M."/>
            <person name="Kuo A."/>
            <person name="Kohler A."/>
            <person name="Symeonidi A."/>
            <person name="Balestrini R."/>
            <person name="Charron P."/>
            <person name="Duensing N."/>
            <person name="Frei-dit-Frey N."/>
            <person name="Gianinazzi-Pearson V."/>
            <person name="Gilbert B."/>
            <person name="Handa Y."/>
            <person name="Hijri M."/>
            <person name="Kaul R."/>
            <person name="Kawaguchi M."/>
            <person name="Krajinski F."/>
            <person name="Lammers P."/>
            <person name="Lapierre D."/>
            <person name="Masclaux F.G."/>
            <person name="Murat C."/>
            <person name="Morin E."/>
            <person name="Ndikumana S."/>
            <person name="Pagni M."/>
            <person name="Petitpierre D."/>
            <person name="Requena N."/>
            <person name="Rosikiewicz P."/>
            <person name="Riley R."/>
            <person name="Saito K."/>
            <person name="San Clemente H."/>
            <person name="Shapiro H."/>
            <person name="van Tuinen D."/>
            <person name="Becard G."/>
            <person name="Bonfante P."/>
            <person name="Paszkowski U."/>
            <person name="Shachar-Hill Y."/>
            <person name="Young J.P."/>
            <person name="Sanders I.R."/>
            <person name="Henrissat B."/>
            <person name="Rensing S.A."/>
            <person name="Grigoriev I.V."/>
            <person name="Corradi N."/>
            <person name="Roux C."/>
            <person name="Martin F."/>
        </authorList>
    </citation>
    <scope>NUCLEOTIDE SEQUENCE</scope>
    <source>
        <strain evidence="1">DAOM 197198</strain>
    </source>
</reference>
<dbReference type="HOGENOM" id="CLU_3143764_0_0_1"/>
<evidence type="ECO:0000313" key="1">
    <source>
        <dbReference type="EMBL" id="ESA04786.1"/>
    </source>
</evidence>
<accession>U9TN63</accession>
<name>U9TN63_RHIID</name>